<gene>
    <name evidence="1" type="ORF">QRO08_09705</name>
</gene>
<evidence type="ECO:0008006" key="3">
    <source>
        <dbReference type="Google" id="ProtNLM"/>
    </source>
</evidence>
<name>A0ABY9AVK9_PARCI</name>
<sequence length="222" mass="24737">MSNSKPAPDWERIELDYRAGIKTLRQIAEEHGITHGAINKRAKRDGWERDLSEKIHAKADALVSRAAVSTPVSADTRIKEQAVVDANAHAVADVRLAHRRDIHRARRLTNALLDELERQTDPDTLVLLEELGELLKNPDEKTGRDRLNEVYQAVISLPERSKTMKVLAESLQKLVDMERQAFGMNDKEAAPVDGLTRMLKAITGSGASAFQPVARDPEHDEG</sequence>
<evidence type="ECO:0000313" key="1">
    <source>
        <dbReference type="EMBL" id="WIY50812.1"/>
    </source>
</evidence>
<dbReference type="EMBL" id="CP127363">
    <property type="protein sequence ID" value="WIY50812.1"/>
    <property type="molecule type" value="Genomic_DNA"/>
</dbReference>
<dbReference type="Proteomes" id="UP001242732">
    <property type="component" value="Chromosome"/>
</dbReference>
<dbReference type="RefSeq" id="WP_011795463.1">
    <property type="nucleotide sequence ID" value="NZ_CP023687.1"/>
</dbReference>
<evidence type="ECO:0000313" key="2">
    <source>
        <dbReference type="Proteomes" id="UP001242732"/>
    </source>
</evidence>
<accession>A0ABY9AVK9</accession>
<organism evidence="1 2">
    <name type="scientific">Paracidovorax citrulli</name>
    <name type="common">Acidovorax citrulli</name>
    <dbReference type="NCBI Taxonomy" id="80869"/>
    <lineage>
        <taxon>Bacteria</taxon>
        <taxon>Pseudomonadati</taxon>
        <taxon>Pseudomonadota</taxon>
        <taxon>Betaproteobacteria</taxon>
        <taxon>Burkholderiales</taxon>
        <taxon>Comamonadaceae</taxon>
        <taxon>Paracidovorax</taxon>
    </lineage>
</organism>
<keyword evidence="2" id="KW-1185">Reference proteome</keyword>
<proteinExistence type="predicted"/>
<protein>
    <recommendedName>
        <fullName evidence="3">Phage protein</fullName>
    </recommendedName>
</protein>
<reference evidence="1 2" key="1">
    <citation type="submission" date="2023-06" db="EMBL/GenBank/DDBJ databases">
        <authorList>
            <person name="Ham H."/>
            <person name="Park D.S."/>
        </authorList>
    </citation>
    <scope>NUCLEOTIDE SEQUENCE [LARGE SCALE GENOMIC DNA]</scope>
    <source>
        <strain evidence="1 2">KACC 17005</strain>
    </source>
</reference>